<dbReference type="InParanoid" id="Q6CVC1"/>
<dbReference type="Proteomes" id="UP000000598">
    <property type="component" value="Chromosome B"/>
</dbReference>
<name>Q6CVC1_KLULA</name>
<dbReference type="GO" id="GO:1904263">
    <property type="term" value="P:positive regulation of TORC1 signaling"/>
    <property type="evidence" value="ECO:0007669"/>
    <property type="project" value="TreeGrafter"/>
</dbReference>
<dbReference type="FunCoup" id="Q6CVC1">
    <property type="interactions" value="16"/>
</dbReference>
<proteinExistence type="predicted"/>
<dbReference type="PROSITE" id="PS51834">
    <property type="entry name" value="DENN_FLCN_SMCR8"/>
    <property type="match status" value="1"/>
</dbReference>
<dbReference type="AlphaFoldDB" id="Q6CVC1"/>
<dbReference type="OMA" id="THFCDKH"/>
<dbReference type="GO" id="GO:0005096">
    <property type="term" value="F:GTPase activator activity"/>
    <property type="evidence" value="ECO:0007669"/>
    <property type="project" value="InterPro"/>
</dbReference>
<dbReference type="HOGENOM" id="CLU_035854_1_0_1"/>
<evidence type="ECO:0000259" key="1">
    <source>
        <dbReference type="PROSITE" id="PS51834"/>
    </source>
</evidence>
<dbReference type="InterPro" id="IPR037520">
    <property type="entry name" value="Folliculin/SMCR8_longin"/>
</dbReference>
<dbReference type="PaxDb" id="284590-Q6CVC1"/>
<dbReference type="Pfam" id="PF11704">
    <property type="entry name" value="Folliculin"/>
    <property type="match status" value="1"/>
</dbReference>
<reference evidence="2 3" key="1">
    <citation type="journal article" date="2004" name="Nature">
        <title>Genome evolution in yeasts.</title>
        <authorList>
            <consortium name="Genolevures"/>
            <person name="Dujon B."/>
            <person name="Sherman D."/>
            <person name="Fischer G."/>
            <person name="Durrens P."/>
            <person name="Casaregola S."/>
            <person name="Lafontaine I."/>
            <person name="de Montigny J."/>
            <person name="Marck C."/>
            <person name="Neuveglise C."/>
            <person name="Talla E."/>
            <person name="Goffard N."/>
            <person name="Frangeul L."/>
            <person name="Aigle M."/>
            <person name="Anthouard V."/>
            <person name="Babour A."/>
            <person name="Barbe V."/>
            <person name="Barnay S."/>
            <person name="Blanchin S."/>
            <person name="Beckerich J.M."/>
            <person name="Beyne E."/>
            <person name="Bleykasten C."/>
            <person name="Boisrame A."/>
            <person name="Boyer J."/>
            <person name="Cattolico L."/>
            <person name="Confanioleri F."/>
            <person name="de Daruvar A."/>
            <person name="Despons L."/>
            <person name="Fabre E."/>
            <person name="Fairhead C."/>
            <person name="Ferry-Dumazet H."/>
            <person name="Groppi A."/>
            <person name="Hantraye F."/>
            <person name="Hennequin C."/>
            <person name="Jauniaux N."/>
            <person name="Joyet P."/>
            <person name="Kachouri R."/>
            <person name="Kerrest A."/>
            <person name="Koszul R."/>
            <person name="Lemaire M."/>
            <person name="Lesur I."/>
            <person name="Ma L."/>
            <person name="Muller H."/>
            <person name="Nicaud J.M."/>
            <person name="Nikolski M."/>
            <person name="Oztas S."/>
            <person name="Ozier-Kalogeropoulos O."/>
            <person name="Pellenz S."/>
            <person name="Potier S."/>
            <person name="Richard G.F."/>
            <person name="Straub M.L."/>
            <person name="Suleau A."/>
            <person name="Swennene D."/>
            <person name="Tekaia F."/>
            <person name="Wesolowski-Louvel M."/>
            <person name="Westhof E."/>
            <person name="Wirth B."/>
            <person name="Zeniou-Meyer M."/>
            <person name="Zivanovic I."/>
            <person name="Bolotin-Fukuhara M."/>
            <person name="Thierry A."/>
            <person name="Bouchier C."/>
            <person name="Caudron B."/>
            <person name="Scarpelli C."/>
            <person name="Gaillardin C."/>
            <person name="Weissenbach J."/>
            <person name="Wincker P."/>
            <person name="Souciet J.L."/>
        </authorList>
    </citation>
    <scope>NUCLEOTIDE SEQUENCE [LARGE SCALE GENOMIC DNA]</scope>
    <source>
        <strain evidence="3">ATCC 8585 / CBS 2359 / DSM 70799 / NBRC 1267 / NRRL Y-1140 / WM37</strain>
    </source>
</reference>
<dbReference type="KEGG" id="kla:KLLA0_B13167g"/>
<dbReference type="eggNOG" id="KOG3715">
    <property type="taxonomic scope" value="Eukaryota"/>
</dbReference>
<dbReference type="PANTHER" id="PTHR31441">
    <property type="entry name" value="FOLLICULIN FAMILY MEMBER"/>
    <property type="match status" value="1"/>
</dbReference>
<dbReference type="STRING" id="284590.Q6CVC1"/>
<dbReference type="InterPro" id="IPR037521">
    <property type="entry name" value="FLCN/SMCR8_DENN"/>
</dbReference>
<dbReference type="EMBL" id="CR382122">
    <property type="protein sequence ID" value="CAH02511.1"/>
    <property type="molecule type" value="Genomic_DNA"/>
</dbReference>
<dbReference type="PANTHER" id="PTHR31441:SF2">
    <property type="entry name" value="FOLLICULIN"/>
    <property type="match status" value="1"/>
</dbReference>
<organism evidence="2 3">
    <name type="scientific">Kluyveromyces lactis (strain ATCC 8585 / CBS 2359 / DSM 70799 / NBRC 1267 / NRRL Y-1140 / WM37)</name>
    <name type="common">Yeast</name>
    <name type="synonym">Candida sphaerica</name>
    <dbReference type="NCBI Taxonomy" id="284590"/>
    <lineage>
        <taxon>Eukaryota</taxon>
        <taxon>Fungi</taxon>
        <taxon>Dikarya</taxon>
        <taxon>Ascomycota</taxon>
        <taxon>Saccharomycotina</taxon>
        <taxon>Saccharomycetes</taxon>
        <taxon>Saccharomycetales</taxon>
        <taxon>Saccharomycetaceae</taxon>
        <taxon>Kluyveromyces</taxon>
    </lineage>
</organism>
<accession>Q6CVC1</accession>
<gene>
    <name evidence="2" type="ORF">KLLA0_B13167g</name>
</gene>
<protein>
    <submittedName>
        <fullName evidence="2">KLLA0B13167p</fullName>
    </submittedName>
</protein>
<sequence length="254" mass="29124">MSVDDVGFLSLTHFCDKHGPKVLMVTQIASDLDRCNELLLPEYPKDSYCDSCLLRLPEPKSDATSIRSSIDDFYSVSTQYSSIRYQLLSMIIKKTFSEETMSYDGSPFMFCDEHRGLNLAVGFKLEDVHARGNERRYCLILSLEKRNPCDGNDVFKTLSDNWQFIIESLSKLIDHIKIQAREQLNRRQTDFAQIMGGTYLRENKQKLPVSLADIVNDQLIFLRIHKWNTFILTRLKAVQVETVDSDGPKGAVKP</sequence>
<evidence type="ECO:0000313" key="2">
    <source>
        <dbReference type="EMBL" id="CAH02511.1"/>
    </source>
</evidence>
<dbReference type="GO" id="GO:0005829">
    <property type="term" value="C:cytosol"/>
    <property type="evidence" value="ECO:0007669"/>
    <property type="project" value="TreeGrafter"/>
</dbReference>
<feature type="domain" description="UDENN FLCN/SMCR8-type" evidence="1">
    <location>
        <begin position="51"/>
        <end position="254"/>
    </location>
</feature>
<dbReference type="InterPro" id="IPR021713">
    <property type="entry name" value="Folliculin"/>
</dbReference>
<keyword evidence="3" id="KW-1185">Reference proteome</keyword>
<evidence type="ECO:0000313" key="3">
    <source>
        <dbReference type="Proteomes" id="UP000000598"/>
    </source>
</evidence>